<comment type="caution">
    <text evidence="1">The sequence shown here is derived from an EMBL/GenBank/DDBJ whole genome shotgun (WGS) entry which is preliminary data.</text>
</comment>
<protein>
    <submittedName>
        <fullName evidence="1">Uncharacterized protein</fullName>
    </submittedName>
</protein>
<evidence type="ECO:0000313" key="2">
    <source>
        <dbReference type="Proteomes" id="UP000281261"/>
    </source>
</evidence>
<evidence type="ECO:0000313" key="1">
    <source>
        <dbReference type="EMBL" id="RLC36151.1"/>
    </source>
</evidence>
<name>A0A420ZB73_UNCK3</name>
<proteinExistence type="predicted"/>
<gene>
    <name evidence="1" type="ORF">DRH29_05150</name>
</gene>
<dbReference type="AlphaFoldDB" id="A0A420ZB73"/>
<dbReference type="EMBL" id="QMNG01000080">
    <property type="protein sequence ID" value="RLC36151.1"/>
    <property type="molecule type" value="Genomic_DNA"/>
</dbReference>
<organism evidence="1 2">
    <name type="scientific">candidate division Kazan bacterium</name>
    <dbReference type="NCBI Taxonomy" id="2202143"/>
    <lineage>
        <taxon>Bacteria</taxon>
        <taxon>Bacteria division Kazan-3B-28</taxon>
    </lineage>
</organism>
<sequence length="59" mass="6783">MTQTAKMPKADRPNCPHCGSKWTVEVYREWYGELEDGSIAPQPIIWECLDCSGFFTTKE</sequence>
<accession>A0A420ZB73</accession>
<reference evidence="1 2" key="1">
    <citation type="submission" date="2018-06" db="EMBL/GenBank/DDBJ databases">
        <title>Extensive metabolic versatility and redundancy in microbially diverse, dynamic hydrothermal sediments.</title>
        <authorList>
            <person name="Dombrowski N."/>
            <person name="Teske A."/>
            <person name="Baker B.J."/>
        </authorList>
    </citation>
    <scope>NUCLEOTIDE SEQUENCE [LARGE SCALE GENOMIC DNA]</scope>
    <source>
        <strain evidence="1">B79_G16</strain>
    </source>
</reference>
<dbReference type="Proteomes" id="UP000281261">
    <property type="component" value="Unassembled WGS sequence"/>
</dbReference>